<keyword evidence="1" id="KW-1133">Transmembrane helix</keyword>
<dbReference type="AlphaFoldDB" id="A0A0B6Y0T5"/>
<sequence length="85" mass="9914">MSDNEAIDILANANDILPQTDISRTYEEVKVRIKMLYKKRRGVNKEMMSSPISIVNNILFSLATYWVYGHCQEEKKWQTAFQDNA</sequence>
<name>A0A0B6Y0T5_9EUPU</name>
<proteinExistence type="predicted"/>
<keyword evidence="1" id="KW-0472">Membrane</keyword>
<dbReference type="EMBL" id="HACG01002280">
    <property type="protein sequence ID" value="CEK49145.1"/>
    <property type="molecule type" value="Transcribed_RNA"/>
</dbReference>
<reference evidence="2" key="1">
    <citation type="submission" date="2014-12" db="EMBL/GenBank/DDBJ databases">
        <title>Insight into the proteome of Arion vulgaris.</title>
        <authorList>
            <person name="Aradska J."/>
            <person name="Bulat T."/>
            <person name="Smidak R."/>
            <person name="Sarate P."/>
            <person name="Gangsoo J."/>
            <person name="Sialana F."/>
            <person name="Bilban M."/>
            <person name="Lubec G."/>
        </authorList>
    </citation>
    <scope>NUCLEOTIDE SEQUENCE</scope>
    <source>
        <tissue evidence="2">Skin</tissue>
    </source>
</reference>
<keyword evidence="1" id="KW-0812">Transmembrane</keyword>
<evidence type="ECO:0000313" key="2">
    <source>
        <dbReference type="EMBL" id="CEK49145.1"/>
    </source>
</evidence>
<evidence type="ECO:0000256" key="1">
    <source>
        <dbReference type="SAM" id="Phobius"/>
    </source>
</evidence>
<feature type="transmembrane region" description="Helical" evidence="1">
    <location>
        <begin position="48"/>
        <end position="68"/>
    </location>
</feature>
<gene>
    <name evidence="2" type="primary">ORF6583</name>
</gene>
<accession>A0A0B6Y0T5</accession>
<organism evidence="2">
    <name type="scientific">Arion vulgaris</name>
    <dbReference type="NCBI Taxonomy" id="1028688"/>
    <lineage>
        <taxon>Eukaryota</taxon>
        <taxon>Metazoa</taxon>
        <taxon>Spiralia</taxon>
        <taxon>Lophotrochozoa</taxon>
        <taxon>Mollusca</taxon>
        <taxon>Gastropoda</taxon>
        <taxon>Heterobranchia</taxon>
        <taxon>Euthyneura</taxon>
        <taxon>Panpulmonata</taxon>
        <taxon>Eupulmonata</taxon>
        <taxon>Stylommatophora</taxon>
        <taxon>Helicina</taxon>
        <taxon>Arionoidea</taxon>
        <taxon>Arionidae</taxon>
        <taxon>Arion</taxon>
    </lineage>
</organism>
<protein>
    <submittedName>
        <fullName evidence="2">Uncharacterized protein</fullName>
    </submittedName>
</protein>